<protein>
    <submittedName>
        <fullName evidence="2">3-phenylpropionate/cinnamic acid dioxygenase small subunit</fullName>
    </submittedName>
</protein>
<sequence length="138" mass="15246">MSTQTLIADRIEIADLFTRFGLLLDEGRWDDAGTVFTGDVAVHSPRGGELRGLDQVVAFMRQGEVEGQRAQHTTTDLLATLDGDQAAVSANSLVYYYRDSRAPHFTGGLRLTATVVRAPAGWRIREVRITPLWTRAES</sequence>
<dbReference type="AlphaFoldDB" id="A0A7X0NVL3"/>
<keyword evidence="3" id="KW-1185">Reference proteome</keyword>
<dbReference type="SUPFAM" id="SSF54427">
    <property type="entry name" value="NTF2-like"/>
    <property type="match status" value="1"/>
</dbReference>
<dbReference type="Proteomes" id="UP000565579">
    <property type="component" value="Unassembled WGS sequence"/>
</dbReference>
<dbReference type="GO" id="GO:0051213">
    <property type="term" value="F:dioxygenase activity"/>
    <property type="evidence" value="ECO:0007669"/>
    <property type="project" value="UniProtKB-KW"/>
</dbReference>
<comment type="caution">
    <text evidence="2">The sequence shown here is derived from an EMBL/GenBank/DDBJ whole genome shotgun (WGS) entry which is preliminary data.</text>
</comment>
<accession>A0A7X0NVL3</accession>
<proteinExistence type="predicted"/>
<evidence type="ECO:0000259" key="1">
    <source>
        <dbReference type="Pfam" id="PF13577"/>
    </source>
</evidence>
<dbReference type="EMBL" id="JACHMI010000001">
    <property type="protein sequence ID" value="MBB6550264.1"/>
    <property type="molecule type" value="Genomic_DNA"/>
</dbReference>
<name>A0A7X0NVL3_9ACTN</name>
<keyword evidence="2" id="KW-0223">Dioxygenase</keyword>
<dbReference type="RefSeq" id="WP_185104565.1">
    <property type="nucleotide sequence ID" value="NZ_BAAAXY010000014.1"/>
</dbReference>
<dbReference type="InterPro" id="IPR037401">
    <property type="entry name" value="SnoaL-like"/>
</dbReference>
<organism evidence="2 3">
    <name type="scientific">Nonomuraea rubra</name>
    <dbReference type="NCBI Taxonomy" id="46180"/>
    <lineage>
        <taxon>Bacteria</taxon>
        <taxon>Bacillati</taxon>
        <taxon>Actinomycetota</taxon>
        <taxon>Actinomycetes</taxon>
        <taxon>Streptosporangiales</taxon>
        <taxon>Streptosporangiaceae</taxon>
        <taxon>Nonomuraea</taxon>
    </lineage>
</organism>
<gene>
    <name evidence="2" type="ORF">HD593_005059</name>
</gene>
<feature type="domain" description="SnoaL-like" evidence="1">
    <location>
        <begin position="7"/>
        <end position="128"/>
    </location>
</feature>
<dbReference type="InterPro" id="IPR032710">
    <property type="entry name" value="NTF2-like_dom_sf"/>
</dbReference>
<reference evidence="2 3" key="1">
    <citation type="submission" date="2020-08" db="EMBL/GenBank/DDBJ databases">
        <title>Sequencing the genomes of 1000 actinobacteria strains.</title>
        <authorList>
            <person name="Klenk H.-P."/>
        </authorList>
    </citation>
    <scope>NUCLEOTIDE SEQUENCE [LARGE SCALE GENOMIC DNA]</scope>
    <source>
        <strain evidence="2 3">DSM 43768</strain>
    </source>
</reference>
<keyword evidence="2" id="KW-0560">Oxidoreductase</keyword>
<dbReference type="Pfam" id="PF13577">
    <property type="entry name" value="SnoaL_4"/>
    <property type="match status" value="1"/>
</dbReference>
<dbReference type="CDD" id="cd00531">
    <property type="entry name" value="NTF2_like"/>
    <property type="match status" value="1"/>
</dbReference>
<evidence type="ECO:0000313" key="3">
    <source>
        <dbReference type="Proteomes" id="UP000565579"/>
    </source>
</evidence>
<evidence type="ECO:0000313" key="2">
    <source>
        <dbReference type="EMBL" id="MBB6550264.1"/>
    </source>
</evidence>
<dbReference type="Gene3D" id="3.10.450.50">
    <property type="match status" value="1"/>
</dbReference>